<evidence type="ECO:0000313" key="3">
    <source>
        <dbReference type="EMBL" id="PNT98811.1"/>
    </source>
</evidence>
<dbReference type="HAMAP" id="MF_01477">
    <property type="entry name" value="Iojap_RsfS"/>
    <property type="match status" value="1"/>
</dbReference>
<keyword evidence="2" id="KW-0963">Cytoplasm</keyword>
<evidence type="ECO:0000256" key="1">
    <source>
        <dbReference type="ARBA" id="ARBA00010574"/>
    </source>
</evidence>
<dbReference type="InterPro" id="IPR043519">
    <property type="entry name" value="NT_sf"/>
</dbReference>
<dbReference type="Proteomes" id="UP000236151">
    <property type="component" value="Unassembled WGS sequence"/>
</dbReference>
<comment type="function">
    <text evidence="2">Functions as a ribosomal silencing factor. Interacts with ribosomal protein uL14 (rplN), blocking formation of intersubunit bridge B8. Prevents association of the 30S and 50S ribosomal subunits and the formation of functional ribosomes, thus repressing translation.</text>
</comment>
<dbReference type="RefSeq" id="WP_103081643.1">
    <property type="nucleotide sequence ID" value="NZ_CP021850.1"/>
</dbReference>
<dbReference type="KEGG" id="cthd:CDO33_14520"/>
<comment type="subunit">
    <text evidence="2">Interacts with ribosomal protein uL14 (rplN).</text>
</comment>
<protein>
    <recommendedName>
        <fullName evidence="2">Ribosomal silencing factor RsfS</fullName>
    </recommendedName>
</protein>
<organism evidence="3 4">
    <name type="scientific">Clostridium thermosuccinogenes</name>
    <dbReference type="NCBI Taxonomy" id="84032"/>
    <lineage>
        <taxon>Bacteria</taxon>
        <taxon>Bacillati</taxon>
        <taxon>Bacillota</taxon>
        <taxon>Clostridia</taxon>
        <taxon>Eubacteriales</taxon>
        <taxon>Clostridiaceae</taxon>
        <taxon>Clostridium</taxon>
    </lineage>
</organism>
<dbReference type="PANTHER" id="PTHR21043:SF0">
    <property type="entry name" value="MITOCHONDRIAL ASSEMBLY OF RIBOSOMAL LARGE SUBUNIT PROTEIN 1"/>
    <property type="match status" value="1"/>
</dbReference>
<comment type="subcellular location">
    <subcellularLocation>
        <location evidence="2">Cytoplasm</location>
    </subcellularLocation>
</comment>
<comment type="similarity">
    <text evidence="1 2">Belongs to the Iojap/RsfS family.</text>
</comment>
<dbReference type="GO" id="GO:0005737">
    <property type="term" value="C:cytoplasm"/>
    <property type="evidence" value="ECO:0007669"/>
    <property type="project" value="UniProtKB-SubCell"/>
</dbReference>
<dbReference type="InterPro" id="IPR004394">
    <property type="entry name" value="Iojap/RsfS/C7orf30"/>
</dbReference>
<dbReference type="SUPFAM" id="SSF81301">
    <property type="entry name" value="Nucleotidyltransferase"/>
    <property type="match status" value="1"/>
</dbReference>
<dbReference type="Gene3D" id="3.30.460.10">
    <property type="entry name" value="Beta Polymerase, domain 2"/>
    <property type="match status" value="1"/>
</dbReference>
<evidence type="ECO:0000256" key="2">
    <source>
        <dbReference type="HAMAP-Rule" id="MF_01477"/>
    </source>
</evidence>
<keyword evidence="2" id="KW-0678">Repressor</keyword>
<accession>A0A2K2FJ55</accession>
<dbReference type="GO" id="GO:0090071">
    <property type="term" value="P:negative regulation of ribosome biogenesis"/>
    <property type="evidence" value="ECO:0007669"/>
    <property type="project" value="UniProtKB-UniRule"/>
</dbReference>
<dbReference type="AlphaFoldDB" id="A0A2K2FJ55"/>
<dbReference type="GO" id="GO:0017148">
    <property type="term" value="P:negative regulation of translation"/>
    <property type="evidence" value="ECO:0007669"/>
    <property type="project" value="UniProtKB-UniRule"/>
</dbReference>
<keyword evidence="2" id="KW-0810">Translation regulation</keyword>
<proteinExistence type="inferred from homology"/>
<dbReference type="PANTHER" id="PTHR21043">
    <property type="entry name" value="IOJAP SUPERFAMILY ORTHOLOG"/>
    <property type="match status" value="1"/>
</dbReference>
<sequence length="112" mass="12890">MDSKKLVDMVVDALQDKKAKEINIINIENISILADYFVICSGTSSTHLKALADSVEEKAAEAGYTMLHKEGYNSFRWILLDYGEVVVHIFHDEDRKFYNLERLWSDGIITYK</sequence>
<comment type="caution">
    <text evidence="3">The sequence shown here is derived from an EMBL/GenBank/DDBJ whole genome shotgun (WGS) entry which is preliminary data.</text>
</comment>
<reference evidence="3 4" key="1">
    <citation type="submission" date="2017-06" db="EMBL/GenBank/DDBJ databases">
        <title>Investigating the central metabolism of Clostridium thermosuccinogenes.</title>
        <authorList>
            <person name="Koendjbiharie J.G."/>
            <person name="van Kranenburg R."/>
        </authorList>
    </citation>
    <scope>NUCLEOTIDE SEQUENCE [LARGE SCALE GENOMIC DNA]</scope>
    <source>
        <strain evidence="3 4">DSM 5806</strain>
    </source>
</reference>
<dbReference type="EMBL" id="NIOJ01000024">
    <property type="protein sequence ID" value="PNT98811.1"/>
    <property type="molecule type" value="Genomic_DNA"/>
</dbReference>
<gene>
    <name evidence="2 3" type="primary">rsfS</name>
    <name evidence="3" type="ORF">CDQ84_10215</name>
</gene>
<keyword evidence="4" id="KW-1185">Reference proteome</keyword>
<name>A0A2K2FJ55_9CLOT</name>
<dbReference type="OrthoDB" id="9793681at2"/>
<dbReference type="GO" id="GO:0042256">
    <property type="term" value="P:cytosolic ribosome assembly"/>
    <property type="evidence" value="ECO:0007669"/>
    <property type="project" value="UniProtKB-UniRule"/>
</dbReference>
<dbReference type="GO" id="GO:0043023">
    <property type="term" value="F:ribosomal large subunit binding"/>
    <property type="evidence" value="ECO:0007669"/>
    <property type="project" value="TreeGrafter"/>
</dbReference>
<dbReference type="Pfam" id="PF02410">
    <property type="entry name" value="RsfS"/>
    <property type="match status" value="1"/>
</dbReference>
<dbReference type="NCBIfam" id="TIGR00090">
    <property type="entry name" value="rsfS_iojap_ybeB"/>
    <property type="match status" value="1"/>
</dbReference>
<evidence type="ECO:0000313" key="4">
    <source>
        <dbReference type="Proteomes" id="UP000236151"/>
    </source>
</evidence>